<evidence type="ECO:0000313" key="6">
    <source>
        <dbReference type="EMBL" id="TDR32680.1"/>
    </source>
</evidence>
<evidence type="ECO:0000256" key="2">
    <source>
        <dbReference type="ARBA" id="ARBA00022676"/>
    </source>
</evidence>
<dbReference type="PANTHER" id="PTHR43179:SF12">
    <property type="entry name" value="GALACTOFURANOSYLTRANSFERASE GLFT2"/>
    <property type="match status" value="1"/>
</dbReference>
<protein>
    <submittedName>
        <fullName evidence="6">GT2 family glycosyltransferase</fullName>
    </submittedName>
</protein>
<keyword evidence="7" id="KW-1185">Reference proteome</keyword>
<comment type="caution">
    <text evidence="6">The sequence shown here is derived from an EMBL/GenBank/DDBJ whole genome shotgun (WGS) entry which is preliminary data.</text>
</comment>
<evidence type="ECO:0000259" key="4">
    <source>
        <dbReference type="Pfam" id="PF00535"/>
    </source>
</evidence>
<proteinExistence type="inferred from homology"/>
<dbReference type="AlphaFoldDB" id="A0A4R6YAT2"/>
<evidence type="ECO:0000256" key="1">
    <source>
        <dbReference type="ARBA" id="ARBA00006739"/>
    </source>
</evidence>
<dbReference type="Pfam" id="PF00535">
    <property type="entry name" value="Glycos_transf_2"/>
    <property type="match status" value="1"/>
</dbReference>
<dbReference type="Proteomes" id="UP000294958">
    <property type="component" value="Unassembled WGS sequence"/>
</dbReference>
<feature type="domain" description="Glycosyltransferase 2-like" evidence="5">
    <location>
        <begin position="157"/>
        <end position="292"/>
    </location>
</feature>
<keyword evidence="2" id="KW-0328">Glycosyltransferase</keyword>
<accession>A0A4R6YAT2</accession>
<dbReference type="InterPro" id="IPR029044">
    <property type="entry name" value="Nucleotide-diphossugar_trans"/>
</dbReference>
<feature type="domain" description="Glycosyltransferase 2-like" evidence="4">
    <location>
        <begin position="25"/>
        <end position="119"/>
    </location>
</feature>
<dbReference type="EMBL" id="SNZF01000026">
    <property type="protein sequence ID" value="TDR32680.1"/>
    <property type="molecule type" value="Genomic_DNA"/>
</dbReference>
<name>A0A4R6YAT2_9HYPH</name>
<keyword evidence="3 6" id="KW-0808">Transferase</keyword>
<dbReference type="PANTHER" id="PTHR43179">
    <property type="entry name" value="RHAMNOSYLTRANSFERASE WBBL"/>
    <property type="match status" value="1"/>
</dbReference>
<gene>
    <name evidence="6" type="ORF">DES43_12657</name>
</gene>
<dbReference type="InterPro" id="IPR001173">
    <property type="entry name" value="Glyco_trans_2-like"/>
</dbReference>
<evidence type="ECO:0000256" key="3">
    <source>
        <dbReference type="ARBA" id="ARBA00022679"/>
    </source>
</evidence>
<evidence type="ECO:0000313" key="7">
    <source>
        <dbReference type="Proteomes" id="UP000294958"/>
    </source>
</evidence>
<organism evidence="6 7">
    <name type="scientific">Aquamicrobium defluvii</name>
    <dbReference type="NCBI Taxonomy" id="69279"/>
    <lineage>
        <taxon>Bacteria</taxon>
        <taxon>Pseudomonadati</taxon>
        <taxon>Pseudomonadota</taxon>
        <taxon>Alphaproteobacteria</taxon>
        <taxon>Hyphomicrobiales</taxon>
        <taxon>Phyllobacteriaceae</taxon>
        <taxon>Aquamicrobium</taxon>
    </lineage>
</organism>
<dbReference type="Gene3D" id="3.90.550.10">
    <property type="entry name" value="Spore Coat Polysaccharide Biosynthesis Protein SpsA, Chain A"/>
    <property type="match status" value="1"/>
</dbReference>
<dbReference type="CDD" id="cd00761">
    <property type="entry name" value="Glyco_tranf_GTA_type"/>
    <property type="match status" value="1"/>
</dbReference>
<evidence type="ECO:0000259" key="5">
    <source>
        <dbReference type="Pfam" id="PF13632"/>
    </source>
</evidence>
<dbReference type="SUPFAM" id="SSF53448">
    <property type="entry name" value="Nucleotide-diphospho-sugar transferases"/>
    <property type="match status" value="1"/>
</dbReference>
<dbReference type="Pfam" id="PF13632">
    <property type="entry name" value="Glyco_trans_2_3"/>
    <property type="match status" value="1"/>
</dbReference>
<comment type="similarity">
    <text evidence="1">Belongs to the glycosyltransferase 2 family.</text>
</comment>
<sequence>MTRREKPCPVPVQHDAPGNAGAFFSVIVPVYIDWHLVPGLIDRLERQTLPADRFEVILVDNGSPQFEPPDRLPANVQILRCDTPGSYAARNLGASRAKGEWLVFTDADCRPAADWLAELDEVRGRAGDGALIAGAVEIVAQSARPGAAEIYDIVKGIPQQRYVGRGYAATANLAVPVAAFRELDGFDSRRFSGGDADLCRRAVAAGHALVFAETVRVEHPARTTWREIATKARRIKGGQLKAGSASRRLIWLLRTLVPPLRGAWEFLRNTRHPLRHRLVAIAVLMRLWLVELAEVVLLMAGRSPERR</sequence>
<reference evidence="6 7" key="1">
    <citation type="submission" date="2019-03" db="EMBL/GenBank/DDBJ databases">
        <title>Genomic Encyclopedia of Type Strains, Phase IV (KMG-IV): sequencing the most valuable type-strain genomes for metagenomic binning, comparative biology and taxonomic classification.</title>
        <authorList>
            <person name="Goeker M."/>
        </authorList>
    </citation>
    <scope>NUCLEOTIDE SEQUENCE [LARGE SCALE GENOMIC DNA]</scope>
    <source>
        <strain evidence="6 7">DSM 11603</strain>
    </source>
</reference>
<dbReference type="GO" id="GO:0016757">
    <property type="term" value="F:glycosyltransferase activity"/>
    <property type="evidence" value="ECO:0007669"/>
    <property type="project" value="UniProtKB-KW"/>
</dbReference>
<dbReference type="RefSeq" id="WP_198027558.1">
    <property type="nucleotide sequence ID" value="NZ_KK073904.1"/>
</dbReference>